<dbReference type="AlphaFoldDB" id="A0A0F9U4B1"/>
<reference evidence="2" key="1">
    <citation type="journal article" date="2015" name="Nature">
        <title>Complex archaea that bridge the gap between prokaryotes and eukaryotes.</title>
        <authorList>
            <person name="Spang A."/>
            <person name="Saw J.H."/>
            <person name="Jorgensen S.L."/>
            <person name="Zaremba-Niedzwiedzka K."/>
            <person name="Martijn J."/>
            <person name="Lind A.E."/>
            <person name="van Eijk R."/>
            <person name="Schleper C."/>
            <person name="Guy L."/>
            <person name="Ettema T.J."/>
        </authorList>
    </citation>
    <scope>NUCLEOTIDE SEQUENCE</scope>
</reference>
<proteinExistence type="predicted"/>
<dbReference type="Gene3D" id="3.40.1440.10">
    <property type="entry name" value="GIY-YIG endonuclease"/>
    <property type="match status" value="1"/>
</dbReference>
<feature type="domain" description="GIY-YIG" evidence="1">
    <location>
        <begin position="4"/>
        <end position="28"/>
    </location>
</feature>
<accession>A0A0F9U4B1</accession>
<sequence>MGIFVYILRCQRDGSLYVGHTNNLARRLISTTIQPARAIPPNEGHGLSFIESSILTAALQ</sequence>
<dbReference type="InterPro" id="IPR035901">
    <property type="entry name" value="GIY-YIG_endonuc_sf"/>
</dbReference>
<evidence type="ECO:0000313" key="2">
    <source>
        <dbReference type="EMBL" id="KKN82142.1"/>
    </source>
</evidence>
<evidence type="ECO:0000259" key="1">
    <source>
        <dbReference type="Pfam" id="PF01541"/>
    </source>
</evidence>
<dbReference type="InterPro" id="IPR000305">
    <property type="entry name" value="GIY-YIG_endonuc"/>
</dbReference>
<gene>
    <name evidence="2" type="ORF">LCGC14_0312540</name>
</gene>
<organism evidence="2">
    <name type="scientific">marine sediment metagenome</name>
    <dbReference type="NCBI Taxonomy" id="412755"/>
    <lineage>
        <taxon>unclassified sequences</taxon>
        <taxon>metagenomes</taxon>
        <taxon>ecological metagenomes</taxon>
    </lineage>
</organism>
<dbReference type="SUPFAM" id="SSF82771">
    <property type="entry name" value="GIY-YIG endonuclease"/>
    <property type="match status" value="1"/>
</dbReference>
<dbReference type="EMBL" id="LAZR01000205">
    <property type="protein sequence ID" value="KKN82142.1"/>
    <property type="molecule type" value="Genomic_DNA"/>
</dbReference>
<comment type="caution">
    <text evidence="2">The sequence shown here is derived from an EMBL/GenBank/DDBJ whole genome shotgun (WGS) entry which is preliminary data.</text>
</comment>
<dbReference type="Pfam" id="PF01541">
    <property type="entry name" value="GIY-YIG"/>
    <property type="match status" value="1"/>
</dbReference>
<protein>
    <recommendedName>
        <fullName evidence="1">GIY-YIG domain-containing protein</fullName>
    </recommendedName>
</protein>
<name>A0A0F9U4B1_9ZZZZ</name>